<dbReference type="FunCoup" id="A0A0R2G677">
    <property type="interactions" value="233"/>
</dbReference>
<keyword evidence="10 11" id="KW-0066">ATP synthesis</keyword>
<comment type="caution">
    <text evidence="13">The sequence shown here is derived from an EMBL/GenBank/DDBJ whole genome shotgun (WGS) entry which is preliminary data.</text>
</comment>
<dbReference type="STRING" id="1123500.GCA_000420365_00807"/>
<evidence type="ECO:0000256" key="9">
    <source>
        <dbReference type="ARBA" id="ARBA00023136"/>
    </source>
</evidence>
<keyword evidence="8 11" id="KW-0406">Ion transport</keyword>
<evidence type="ECO:0000256" key="1">
    <source>
        <dbReference type="ARBA" id="ARBA00004141"/>
    </source>
</evidence>
<dbReference type="EMBL" id="JQAX01000002">
    <property type="protein sequence ID" value="KRN32276.1"/>
    <property type="molecule type" value="Genomic_DNA"/>
</dbReference>
<evidence type="ECO:0000256" key="5">
    <source>
        <dbReference type="ARBA" id="ARBA00022692"/>
    </source>
</evidence>
<gene>
    <name evidence="11" type="primary">atpB</name>
    <name evidence="13" type="ORF">IV68_GL000627</name>
</gene>
<evidence type="ECO:0000256" key="3">
    <source>
        <dbReference type="ARBA" id="ARBA00022448"/>
    </source>
</evidence>
<keyword evidence="7 11" id="KW-1133">Transmembrane helix</keyword>
<dbReference type="OrthoDB" id="9789241at2"/>
<dbReference type="PRINTS" id="PR00123">
    <property type="entry name" value="ATPASEA"/>
</dbReference>
<evidence type="ECO:0000256" key="8">
    <source>
        <dbReference type="ARBA" id="ARBA00023065"/>
    </source>
</evidence>
<evidence type="ECO:0000313" key="14">
    <source>
        <dbReference type="Proteomes" id="UP000051296"/>
    </source>
</evidence>
<evidence type="ECO:0000256" key="7">
    <source>
        <dbReference type="ARBA" id="ARBA00022989"/>
    </source>
</evidence>
<keyword evidence="3 11" id="KW-0813">Transport</keyword>
<keyword evidence="6 11" id="KW-0375">Hydrogen ion transport</keyword>
<feature type="transmembrane region" description="Helical" evidence="11">
    <location>
        <begin position="77"/>
        <end position="99"/>
    </location>
</feature>
<keyword evidence="14" id="KW-1185">Reference proteome</keyword>
<dbReference type="SUPFAM" id="SSF81336">
    <property type="entry name" value="F1F0 ATP synthase subunit A"/>
    <property type="match status" value="1"/>
</dbReference>
<keyword evidence="5 11" id="KW-0812">Transmembrane</keyword>
<evidence type="ECO:0000256" key="6">
    <source>
        <dbReference type="ARBA" id="ARBA00022781"/>
    </source>
</evidence>
<protein>
    <recommendedName>
        <fullName evidence="11 12">ATP synthase subunit a</fullName>
    </recommendedName>
    <alternativeName>
        <fullName evidence="11">ATP synthase F0 sector subunit a</fullName>
    </alternativeName>
    <alternativeName>
        <fullName evidence="11">F-ATPase subunit 6</fullName>
    </alternativeName>
</protein>
<dbReference type="InterPro" id="IPR023011">
    <property type="entry name" value="ATP_synth_F0_asu_AS"/>
</dbReference>
<dbReference type="PATRIC" id="fig|1123500.6.peg.630"/>
<feature type="transmembrane region" description="Helical" evidence="11">
    <location>
        <begin position="171"/>
        <end position="189"/>
    </location>
</feature>
<dbReference type="Gene3D" id="1.20.120.220">
    <property type="entry name" value="ATP synthase, F0 complex, subunit A"/>
    <property type="match status" value="1"/>
</dbReference>
<feature type="transmembrane region" description="Helical" evidence="11">
    <location>
        <begin position="201"/>
        <end position="223"/>
    </location>
</feature>
<dbReference type="NCBIfam" id="TIGR01131">
    <property type="entry name" value="ATP_synt_6_or_A"/>
    <property type="match status" value="1"/>
</dbReference>
<feature type="transmembrane region" description="Helical" evidence="11">
    <location>
        <begin position="17"/>
        <end position="38"/>
    </location>
</feature>
<feature type="transmembrane region" description="Helical" evidence="11">
    <location>
        <begin position="114"/>
        <end position="132"/>
    </location>
</feature>
<dbReference type="InterPro" id="IPR045082">
    <property type="entry name" value="ATP_syn_F0_a_bact/chloroplast"/>
</dbReference>
<dbReference type="PANTHER" id="PTHR42823">
    <property type="entry name" value="ATP SYNTHASE SUBUNIT A, CHLOROPLASTIC"/>
    <property type="match status" value="1"/>
</dbReference>
<evidence type="ECO:0000256" key="4">
    <source>
        <dbReference type="ARBA" id="ARBA00022547"/>
    </source>
</evidence>
<accession>A0A0R2G677</accession>
<dbReference type="InterPro" id="IPR035908">
    <property type="entry name" value="F0_ATP_A_sf"/>
</dbReference>
<keyword evidence="4 11" id="KW-0138">CF(0)</keyword>
<dbReference type="HAMAP" id="MF_01393">
    <property type="entry name" value="ATP_synth_a_bact"/>
    <property type="match status" value="1"/>
</dbReference>
<dbReference type="AlphaFoldDB" id="A0A0R2G677"/>
<dbReference type="CDD" id="cd00310">
    <property type="entry name" value="ATP-synt_Fo_a_6"/>
    <property type="match status" value="1"/>
</dbReference>
<organism evidence="13 14">
    <name type="scientific">Weissella halotolerans DSM 20190</name>
    <dbReference type="NCBI Taxonomy" id="1123500"/>
    <lineage>
        <taxon>Bacteria</taxon>
        <taxon>Bacillati</taxon>
        <taxon>Bacillota</taxon>
        <taxon>Bacilli</taxon>
        <taxon>Lactobacillales</taxon>
        <taxon>Lactobacillaceae</taxon>
        <taxon>Weissella</taxon>
    </lineage>
</organism>
<evidence type="ECO:0000313" key="13">
    <source>
        <dbReference type="EMBL" id="KRN32276.1"/>
    </source>
</evidence>
<dbReference type="eggNOG" id="COG0356">
    <property type="taxonomic scope" value="Bacteria"/>
</dbReference>
<reference evidence="13 14" key="1">
    <citation type="journal article" date="2015" name="Genome Announc.">
        <title>Expanding the biotechnology potential of lactobacilli through comparative genomics of 213 strains and associated genera.</title>
        <authorList>
            <person name="Sun Z."/>
            <person name="Harris H.M."/>
            <person name="McCann A."/>
            <person name="Guo C."/>
            <person name="Argimon S."/>
            <person name="Zhang W."/>
            <person name="Yang X."/>
            <person name="Jeffery I.B."/>
            <person name="Cooney J.C."/>
            <person name="Kagawa T.F."/>
            <person name="Liu W."/>
            <person name="Song Y."/>
            <person name="Salvetti E."/>
            <person name="Wrobel A."/>
            <person name="Rasinkangas P."/>
            <person name="Parkhill J."/>
            <person name="Rea M.C."/>
            <person name="O'Sullivan O."/>
            <person name="Ritari J."/>
            <person name="Douillard F.P."/>
            <person name="Paul Ross R."/>
            <person name="Yang R."/>
            <person name="Briner A.E."/>
            <person name="Felis G.E."/>
            <person name="de Vos W.M."/>
            <person name="Barrangou R."/>
            <person name="Klaenhammer T.R."/>
            <person name="Caufield P.W."/>
            <person name="Cui Y."/>
            <person name="Zhang H."/>
            <person name="O'Toole P.W."/>
        </authorList>
    </citation>
    <scope>NUCLEOTIDE SEQUENCE [LARGE SCALE GENOMIC DNA]</scope>
    <source>
        <strain evidence="13 14">DSM 20190</strain>
    </source>
</reference>
<dbReference type="InParanoid" id="A0A0R2G677"/>
<dbReference type="GO" id="GO:0005886">
    <property type="term" value="C:plasma membrane"/>
    <property type="evidence" value="ECO:0007669"/>
    <property type="project" value="UniProtKB-SubCell"/>
</dbReference>
<evidence type="ECO:0000256" key="10">
    <source>
        <dbReference type="ARBA" id="ARBA00023310"/>
    </source>
</evidence>
<dbReference type="PANTHER" id="PTHR42823:SF3">
    <property type="entry name" value="ATP SYNTHASE SUBUNIT A, CHLOROPLASTIC"/>
    <property type="match status" value="1"/>
</dbReference>
<proteinExistence type="inferred from homology"/>
<dbReference type="GO" id="GO:0042777">
    <property type="term" value="P:proton motive force-driven plasma membrane ATP synthesis"/>
    <property type="evidence" value="ECO:0007669"/>
    <property type="project" value="TreeGrafter"/>
</dbReference>
<comment type="function">
    <text evidence="11 12">Key component of the proton channel; it plays a direct role in the translocation of protons across the membrane.</text>
</comment>
<dbReference type="GO" id="GO:0045259">
    <property type="term" value="C:proton-transporting ATP synthase complex"/>
    <property type="evidence" value="ECO:0007669"/>
    <property type="project" value="UniProtKB-KW"/>
</dbReference>
<dbReference type="GO" id="GO:0046933">
    <property type="term" value="F:proton-transporting ATP synthase activity, rotational mechanism"/>
    <property type="evidence" value="ECO:0007669"/>
    <property type="project" value="UniProtKB-UniRule"/>
</dbReference>
<dbReference type="Pfam" id="PF00119">
    <property type="entry name" value="ATP-synt_A"/>
    <property type="match status" value="1"/>
</dbReference>
<evidence type="ECO:0000256" key="12">
    <source>
        <dbReference type="RuleBase" id="RU000483"/>
    </source>
</evidence>
<sequence length="236" mass="26163">MGEKTASFSIAGLTFDWPVIISVTITMAIVFFVLYWMAHKLTMKPKGKQNALEMIIDFTNGIVETSLPNQIGNNLKFYAFTLFMFIFMANQIGLILHISVDGVTFLKSPTADPLIALTLALISIGISHYLSVSQLGFKKYVKTVFLSPYPALLPINLIDQFTSYMTLGLRLFGNIFAGETVLALLWQFAKAAGLLSLVPGMLMTIVWIAFSLFIGAIQAYVFVTLTMVYTSEKLEV</sequence>
<keyword evidence="11" id="KW-1003">Cell membrane</keyword>
<comment type="subcellular location">
    <subcellularLocation>
        <location evidence="11 12">Cell membrane</location>
        <topology evidence="11 12">Multi-pass membrane protein</topology>
    </subcellularLocation>
    <subcellularLocation>
        <location evidence="1">Membrane</location>
        <topology evidence="1">Multi-pass membrane protein</topology>
    </subcellularLocation>
</comment>
<comment type="similarity">
    <text evidence="2 11 12">Belongs to the ATPase A chain family.</text>
</comment>
<name>A0A0R2G677_9LACO</name>
<dbReference type="InterPro" id="IPR000568">
    <property type="entry name" value="ATP_synth_F0_asu"/>
</dbReference>
<dbReference type="Proteomes" id="UP000051296">
    <property type="component" value="Unassembled WGS sequence"/>
</dbReference>
<dbReference type="PROSITE" id="PS00449">
    <property type="entry name" value="ATPASE_A"/>
    <property type="match status" value="1"/>
</dbReference>
<evidence type="ECO:0000256" key="11">
    <source>
        <dbReference type="HAMAP-Rule" id="MF_01393"/>
    </source>
</evidence>
<dbReference type="RefSeq" id="WP_022791575.1">
    <property type="nucleotide sequence ID" value="NZ_ATUU01000002.1"/>
</dbReference>
<keyword evidence="9 11" id="KW-0472">Membrane</keyword>
<evidence type="ECO:0000256" key="2">
    <source>
        <dbReference type="ARBA" id="ARBA00006810"/>
    </source>
</evidence>